<sequence>MVDSVNNSTYPDFLQQDMSKTGDLQNEATKRLVEEYKNADRSFESVDVAKNPSKYTAEQKLIMFLDLLQSKANYNGYTDAVGQHYSWYGADANTTAGVVLRTHKEIKADYDRAISSLEADTDVQTLLNKRLFQEIREMFAEGKNPEAYAAFKDHFAANVVSGKMLTDGLAAGEPLQEVLNNYSSALYFYSQVLSDADFKSMAPEADKNYSDFLQTNLLDGSAPTDALDGLAGSTNGDSSALDKLPGFGSVLPVVPDSELATTVFGDGLYDKNLMQALSGQTELFRPTVELLAKQMYGDNKVAADAFTAKVMELLPTVWDQMANGGSALDFYGLLDRLFQKIEAPAGVNVTDYKTSIREAVGALVQGGGLVSQAQPTDIAQPLVVRDADGNFVRQSGLNTYSKDEISAMIAAATGLAGRSRADSSSRSGESRYDSDPANTATLERKMFGTENHAWDSAVSGAFAFKDVETAASKLTDLVGDRAPDLTITAPIPVRNGYGFDSVLPTMADSGLATTVFGDGLYNSDQMKYLSGKSELFRPTVEMLANQFFGDNKVAADAFTAKVMEILPSLWDKMTSGEMSAADFQGHFDRLLQNVSVPDGVNAADYKAAIEDAVTALIQGGAVVAQTEPSDISQPLVVRDANGNFVRQSGLNTYSDSEISAMIAAATGLAGRSITDTHIRQPEGRGGTDESYRSTVDNKMFGIEGKAWDKAMLEAFATKDVETASTKLSDFVGNYSGDYEVTQPKAVTTLDSTQRAENLATVLQPTISTMAQDLFANNLPAQQQFSINIMSIVTSVWGMAKPGGDVATLMKQLREKLEVEVTPPPGVEKNKYFNALMDGANALVYGSVIAYRATTGRVSTPDAIAATVLYGTSFASKILSGTGHFLSTVEDIGKLFGNGASWNAKASTMFAADTLKMASSALGAVIGVGWIGLDIFWTIGAKRSGADALELSMYSIATIADSVVGFGSVIGAAAKGLQYGIPELAGALSFTKTFSTVMGVASLISNAIWLGITAYADIKEAREFDKLTHRMNNETEKLLDDPILFNGPRIPAGGWPDWSPW</sequence>
<evidence type="ECO:0000256" key="1">
    <source>
        <dbReference type="SAM" id="MobiDB-lite"/>
    </source>
</evidence>
<proteinExistence type="predicted"/>
<feature type="transmembrane region" description="Helical" evidence="2">
    <location>
        <begin position="916"/>
        <end position="938"/>
    </location>
</feature>
<keyword evidence="2" id="KW-0472">Membrane</keyword>
<reference evidence="3 4" key="1">
    <citation type="journal article" date="2009" name="J. Bacteriol.">
        <title>Genome sequences of three Agrobacterium biovars help elucidate the evolution of multichromosome genomes in bacteria.</title>
        <authorList>
            <person name="Slater S.C."/>
            <person name="Goldman B.S."/>
            <person name="Goodner B."/>
            <person name="Setubal J.C."/>
            <person name="Farrand S.K."/>
            <person name="Nester E.W."/>
            <person name="Burr T.J."/>
            <person name="Banta L."/>
            <person name="Dickerman A.W."/>
            <person name="Paulsen I."/>
            <person name="Otten L."/>
            <person name="Suen G."/>
            <person name="Welch R."/>
            <person name="Almeida N.F."/>
            <person name="Arnold F."/>
            <person name="Burton O.T."/>
            <person name="Du Z."/>
            <person name="Ewing A."/>
            <person name="Godsy E."/>
            <person name="Heisel S."/>
            <person name="Houmiel K.L."/>
            <person name="Jhaveri J."/>
            <person name="Lu J."/>
            <person name="Miller N.M."/>
            <person name="Norton S."/>
            <person name="Chen Q."/>
            <person name="Phoolcharoen W."/>
            <person name="Ohlin V."/>
            <person name="Ondrusek D."/>
            <person name="Pride N."/>
            <person name="Stricklin S.L."/>
            <person name="Sun J."/>
            <person name="Wheeler C."/>
            <person name="Wilson L."/>
            <person name="Zhu H."/>
            <person name="Wood D.W."/>
        </authorList>
    </citation>
    <scope>NUCLEOTIDE SEQUENCE [LARGE SCALE GENOMIC DNA]</scope>
    <source>
        <strain evidence="4">K84 / ATCC BAA-868</strain>
    </source>
</reference>
<name>B9JJ69_RHIR8</name>
<dbReference type="eggNOG" id="ENOG502ZYCD">
    <property type="taxonomic scope" value="Bacteria"/>
</dbReference>
<protein>
    <submittedName>
        <fullName evidence="3">Uncharacterized protein</fullName>
    </submittedName>
</protein>
<dbReference type="Proteomes" id="UP000001600">
    <property type="component" value="Chromosome 2"/>
</dbReference>
<dbReference type="KEGG" id="ara:Arad_8773"/>
<evidence type="ECO:0000313" key="3">
    <source>
        <dbReference type="EMBL" id="ACM29961.1"/>
    </source>
</evidence>
<evidence type="ECO:0000313" key="4">
    <source>
        <dbReference type="Proteomes" id="UP000001600"/>
    </source>
</evidence>
<feature type="region of interest" description="Disordered" evidence="1">
    <location>
        <begin position="1"/>
        <end position="21"/>
    </location>
</feature>
<organism evidence="3 4">
    <name type="scientific">Rhizobium rhizogenes (strain K84 / ATCC BAA-868)</name>
    <name type="common">Agrobacterium radiobacter</name>
    <dbReference type="NCBI Taxonomy" id="311403"/>
    <lineage>
        <taxon>Bacteria</taxon>
        <taxon>Pseudomonadati</taxon>
        <taxon>Pseudomonadota</taxon>
        <taxon>Alphaproteobacteria</taxon>
        <taxon>Hyphomicrobiales</taxon>
        <taxon>Rhizobiaceae</taxon>
        <taxon>Rhizobium/Agrobacterium group</taxon>
        <taxon>Rhizobium</taxon>
    </lineage>
</organism>
<dbReference type="RefSeq" id="WP_012650201.1">
    <property type="nucleotide sequence ID" value="NC_011983.1"/>
</dbReference>
<keyword evidence="2" id="KW-0812">Transmembrane</keyword>
<dbReference type="STRING" id="311403.Arad_8773"/>
<feature type="transmembrane region" description="Helical" evidence="2">
    <location>
        <begin position="993"/>
        <end position="1015"/>
    </location>
</feature>
<feature type="transmembrane region" description="Helical" evidence="2">
    <location>
        <begin position="950"/>
        <end position="973"/>
    </location>
</feature>
<gene>
    <name evidence="3" type="ordered locus">Arad_8773</name>
</gene>
<keyword evidence="2" id="KW-1133">Transmembrane helix</keyword>
<dbReference type="HOGENOM" id="CLU_289294_0_0_5"/>
<evidence type="ECO:0000256" key="2">
    <source>
        <dbReference type="SAM" id="Phobius"/>
    </source>
</evidence>
<accession>B9JJ69</accession>
<dbReference type="EMBL" id="CP000629">
    <property type="protein sequence ID" value="ACM29961.1"/>
    <property type="molecule type" value="Genomic_DNA"/>
</dbReference>
<dbReference type="AlphaFoldDB" id="B9JJ69"/>